<protein>
    <submittedName>
        <fullName evidence="2">Uncharacterized protein</fullName>
    </submittedName>
</protein>
<reference evidence="3" key="1">
    <citation type="submission" date="2023-07" db="EMBL/GenBank/DDBJ databases">
        <title>Defluviimonas sediminis sp. nov., isolated from mangrove sediment.</title>
        <authorList>
            <person name="Liu L."/>
            <person name="Li J."/>
            <person name="Huang Y."/>
            <person name="Pan J."/>
            <person name="Li M."/>
        </authorList>
    </citation>
    <scope>NUCLEOTIDE SEQUENCE [LARGE SCALE GENOMIC DNA]</scope>
    <source>
        <strain evidence="3">FT324</strain>
    </source>
</reference>
<dbReference type="EMBL" id="JAOCQF010000001">
    <property type="protein sequence ID" value="MCT8328656.1"/>
    <property type="molecule type" value="Genomic_DNA"/>
</dbReference>
<evidence type="ECO:0000313" key="3">
    <source>
        <dbReference type="Proteomes" id="UP001205601"/>
    </source>
</evidence>
<proteinExistence type="predicted"/>
<sequence>MGRAIMDKTPQMSSGTGKEDKTGQAGAEPRQMAQDAPRRRPQAGEPQEAPRMGDTPIITDWASI</sequence>
<feature type="region of interest" description="Disordered" evidence="1">
    <location>
        <begin position="1"/>
        <end position="64"/>
    </location>
</feature>
<evidence type="ECO:0000256" key="1">
    <source>
        <dbReference type="SAM" id="MobiDB-lite"/>
    </source>
</evidence>
<keyword evidence="3" id="KW-1185">Reference proteome</keyword>
<dbReference type="Proteomes" id="UP001205601">
    <property type="component" value="Unassembled WGS sequence"/>
</dbReference>
<gene>
    <name evidence="2" type="ORF">N5I32_03905</name>
</gene>
<comment type="caution">
    <text evidence="2">The sequence shown here is derived from an EMBL/GenBank/DDBJ whole genome shotgun (WGS) entry which is preliminary data.</text>
</comment>
<accession>A0ABT2NIC0</accession>
<evidence type="ECO:0000313" key="2">
    <source>
        <dbReference type="EMBL" id="MCT8328656.1"/>
    </source>
</evidence>
<name>A0ABT2NIC0_9RHOB</name>
<organism evidence="2 3">
    <name type="scientific">Albidovulum sediminis</name>
    <dbReference type="NCBI Taxonomy" id="3066345"/>
    <lineage>
        <taxon>Bacteria</taxon>
        <taxon>Pseudomonadati</taxon>
        <taxon>Pseudomonadota</taxon>
        <taxon>Alphaproteobacteria</taxon>
        <taxon>Rhodobacterales</taxon>
        <taxon>Paracoccaceae</taxon>
        <taxon>Albidovulum</taxon>
    </lineage>
</organism>